<gene>
    <name evidence="1" type="ORF">F53441_720</name>
</gene>
<dbReference type="EMBL" id="JAADJG010000028">
    <property type="protein sequence ID" value="KAF4457330.1"/>
    <property type="molecule type" value="Genomic_DNA"/>
</dbReference>
<accession>A0A8H4KTS7</accession>
<evidence type="ECO:0000313" key="2">
    <source>
        <dbReference type="Proteomes" id="UP000605986"/>
    </source>
</evidence>
<organism evidence="1 2">
    <name type="scientific">Fusarium austroafricanum</name>
    <dbReference type="NCBI Taxonomy" id="2364996"/>
    <lineage>
        <taxon>Eukaryota</taxon>
        <taxon>Fungi</taxon>
        <taxon>Dikarya</taxon>
        <taxon>Ascomycota</taxon>
        <taxon>Pezizomycotina</taxon>
        <taxon>Sordariomycetes</taxon>
        <taxon>Hypocreomycetidae</taxon>
        <taxon>Hypocreales</taxon>
        <taxon>Nectriaceae</taxon>
        <taxon>Fusarium</taxon>
        <taxon>Fusarium concolor species complex</taxon>
    </lineage>
</organism>
<reference evidence="1" key="1">
    <citation type="submission" date="2020-01" db="EMBL/GenBank/DDBJ databases">
        <title>Identification and distribution of gene clusters putatively required for synthesis of sphingolipid metabolism inhibitors in phylogenetically diverse species of the filamentous fungus Fusarium.</title>
        <authorList>
            <person name="Kim H.-S."/>
            <person name="Busman M."/>
            <person name="Brown D.W."/>
            <person name="Divon H."/>
            <person name="Uhlig S."/>
            <person name="Proctor R.H."/>
        </authorList>
    </citation>
    <scope>NUCLEOTIDE SEQUENCE</scope>
    <source>
        <strain evidence="1">NRRL 53441</strain>
    </source>
</reference>
<proteinExistence type="predicted"/>
<name>A0A8H4KTS7_9HYPO</name>
<protein>
    <submittedName>
        <fullName evidence="1">Uncharacterized protein</fullName>
    </submittedName>
</protein>
<evidence type="ECO:0000313" key="1">
    <source>
        <dbReference type="EMBL" id="KAF4457330.1"/>
    </source>
</evidence>
<sequence length="162" mass="17767">MYIPTTIDIPEVMDARAIVSAMASARCGANNSTSDSASTSTMRTSETLYFSAKTSQGSDCSSDVASTVTMCTSETFDSSEALAQKPKPVRKILAFEAKFEEALRNTVEEPVIDLLFSFTRVVKQNNHFDDETTRSPSTIASFTAFLRQAMVDRKSACKELFK</sequence>
<dbReference type="OrthoDB" id="5090906at2759"/>
<dbReference type="AlphaFoldDB" id="A0A8H4KTS7"/>
<dbReference type="Proteomes" id="UP000605986">
    <property type="component" value="Unassembled WGS sequence"/>
</dbReference>
<keyword evidence="2" id="KW-1185">Reference proteome</keyword>
<comment type="caution">
    <text evidence="1">The sequence shown here is derived from an EMBL/GenBank/DDBJ whole genome shotgun (WGS) entry which is preliminary data.</text>
</comment>